<dbReference type="NCBIfam" id="TIGR00305">
    <property type="entry name" value="putative toxin-antitoxin system toxin component, PIN family"/>
    <property type="match status" value="1"/>
</dbReference>
<evidence type="ECO:0000313" key="3">
    <source>
        <dbReference type="EMBL" id="STZ70260.1"/>
    </source>
</evidence>
<evidence type="ECO:0000313" key="4">
    <source>
        <dbReference type="Proteomes" id="UP000254065"/>
    </source>
</evidence>
<keyword evidence="4" id="KW-1185">Reference proteome</keyword>
<dbReference type="SUPFAM" id="SSF88723">
    <property type="entry name" value="PIN domain-like"/>
    <property type="match status" value="1"/>
</dbReference>
<dbReference type="OrthoDB" id="9802272at2"/>
<dbReference type="AlphaFoldDB" id="A0A378R2V8"/>
<dbReference type="SMART" id="SM00670">
    <property type="entry name" value="PINc"/>
    <property type="match status" value="1"/>
</dbReference>
<proteinExistence type="predicted"/>
<evidence type="ECO:0000313" key="2">
    <source>
        <dbReference type="EMBL" id="STZ09683.1"/>
    </source>
</evidence>
<reference evidence="2 4" key="1">
    <citation type="submission" date="2018-06" db="EMBL/GenBank/DDBJ databases">
        <authorList>
            <consortium name="Pathogen Informatics"/>
            <person name="Doyle S."/>
        </authorList>
    </citation>
    <scope>NUCLEOTIDE SEQUENCE [LARGE SCALE GENOMIC DNA]</scope>
    <source>
        <strain evidence="2 4">NCTC12877</strain>
    </source>
</reference>
<dbReference type="PANTHER" id="PTHR34610">
    <property type="entry name" value="SSL7007 PROTEIN"/>
    <property type="match status" value="1"/>
</dbReference>
<dbReference type="InterPro" id="IPR029060">
    <property type="entry name" value="PIN-like_dom_sf"/>
</dbReference>
<gene>
    <name evidence="2" type="ORF">NCTC12877_02708</name>
    <name evidence="3" type="ORF">NCTC12877_02734</name>
</gene>
<dbReference type="RefSeq" id="WP_029103798.1">
    <property type="nucleotide sequence ID" value="NZ_UGQB01000004.1"/>
</dbReference>
<dbReference type="STRING" id="1122244.GCA_000426885_02467"/>
<feature type="domain" description="PIN" evidence="1">
    <location>
        <begin position="5"/>
        <end position="120"/>
    </location>
</feature>
<organism evidence="2 4">
    <name type="scientific">Moraxella caprae</name>
    <dbReference type="NCBI Taxonomy" id="90240"/>
    <lineage>
        <taxon>Bacteria</taxon>
        <taxon>Pseudomonadati</taxon>
        <taxon>Pseudomonadota</taxon>
        <taxon>Gammaproteobacteria</taxon>
        <taxon>Moraxellales</taxon>
        <taxon>Moraxellaceae</taxon>
        <taxon>Moraxella</taxon>
    </lineage>
</organism>
<dbReference type="EMBL" id="UGQB01000004">
    <property type="protein sequence ID" value="STZ09683.1"/>
    <property type="molecule type" value="Genomic_DNA"/>
</dbReference>
<dbReference type="Gene3D" id="3.40.50.1010">
    <property type="entry name" value="5'-nuclease"/>
    <property type="match status" value="1"/>
</dbReference>
<accession>A0A378R2V8</accession>
<dbReference type="EMBL" id="UGQB01000006">
    <property type="protein sequence ID" value="STZ70260.1"/>
    <property type="molecule type" value="Genomic_DNA"/>
</dbReference>
<dbReference type="Pfam" id="PF13470">
    <property type="entry name" value="PIN_3"/>
    <property type="match status" value="1"/>
</dbReference>
<sequence length="140" mass="16176">MKENNKIVIDTNLLISAVLFPNSLPAKAVDEAMYYWQIVVSESTLNEFLEVISRKKFDKYFINKPNRKQVFIENFTQSAVIVEPTEIITDCKDPKDNQFLEIAISANARLLVTGDHKDLITMNPYRGLEILTAREFLENY</sequence>
<dbReference type="Proteomes" id="UP000254065">
    <property type="component" value="Unassembled WGS sequence"/>
</dbReference>
<name>A0A378R2V8_9GAMM</name>
<evidence type="ECO:0000259" key="1">
    <source>
        <dbReference type="SMART" id="SM00670"/>
    </source>
</evidence>
<dbReference type="InterPro" id="IPR002716">
    <property type="entry name" value="PIN_dom"/>
</dbReference>
<protein>
    <submittedName>
        <fullName evidence="2">Putative toxin-antitoxin system toxin component, PIN family</fullName>
    </submittedName>
</protein>
<dbReference type="InterPro" id="IPR002850">
    <property type="entry name" value="PIN_toxin-like"/>
</dbReference>
<dbReference type="PANTHER" id="PTHR34610:SF3">
    <property type="entry name" value="SSL7007 PROTEIN"/>
    <property type="match status" value="1"/>
</dbReference>